<evidence type="ECO:0000256" key="10">
    <source>
        <dbReference type="PROSITE-ProRule" id="PRU01360"/>
    </source>
</evidence>
<dbReference type="InterPro" id="IPR012910">
    <property type="entry name" value="Plug_dom"/>
</dbReference>
<dbReference type="PANTHER" id="PTHR30069:SF28">
    <property type="entry name" value="TONB-DEPENDENT RECEPTOR YNCD-RELATED"/>
    <property type="match status" value="1"/>
</dbReference>
<evidence type="ECO:0000259" key="12">
    <source>
        <dbReference type="Pfam" id="PF00593"/>
    </source>
</evidence>
<name>A0ABX0RHX7_9GAMM</name>
<evidence type="ECO:0000256" key="5">
    <source>
        <dbReference type="ARBA" id="ARBA00022692"/>
    </source>
</evidence>
<keyword evidence="3 10" id="KW-0813">Transport</keyword>
<dbReference type="EMBL" id="VWXC01000001">
    <property type="protein sequence ID" value="NIG17243.1"/>
    <property type="molecule type" value="Genomic_DNA"/>
</dbReference>
<evidence type="ECO:0000256" key="3">
    <source>
        <dbReference type="ARBA" id="ARBA00022448"/>
    </source>
</evidence>
<feature type="domain" description="TonB-dependent receptor plug" evidence="13">
    <location>
        <begin position="34"/>
        <end position="144"/>
    </location>
</feature>
<comment type="similarity">
    <text evidence="2 10 11">Belongs to the TonB-dependent receptor family.</text>
</comment>
<evidence type="ECO:0000256" key="9">
    <source>
        <dbReference type="ARBA" id="ARBA00023237"/>
    </source>
</evidence>
<evidence type="ECO:0000256" key="1">
    <source>
        <dbReference type="ARBA" id="ARBA00004571"/>
    </source>
</evidence>
<dbReference type="Gene3D" id="2.40.170.20">
    <property type="entry name" value="TonB-dependent receptor, beta-barrel domain"/>
    <property type="match status" value="1"/>
</dbReference>
<keyword evidence="6 11" id="KW-0798">TonB box</keyword>
<evidence type="ECO:0000256" key="6">
    <source>
        <dbReference type="ARBA" id="ARBA00023077"/>
    </source>
</evidence>
<accession>A0ABX0RHX7</accession>
<evidence type="ECO:0000256" key="4">
    <source>
        <dbReference type="ARBA" id="ARBA00022452"/>
    </source>
</evidence>
<evidence type="ECO:0000259" key="13">
    <source>
        <dbReference type="Pfam" id="PF07715"/>
    </source>
</evidence>
<comment type="caution">
    <text evidence="14">The sequence shown here is derived from an EMBL/GenBank/DDBJ whole genome shotgun (WGS) entry which is preliminary data.</text>
</comment>
<reference evidence="14 15" key="1">
    <citation type="journal article" date="2019" name="bioRxiv">
        <title>Bacteria contribute to plant secondary compound degradation in a generalist herbivore system.</title>
        <authorList>
            <person name="Francoeur C.B."/>
            <person name="Khadempour L."/>
            <person name="Moreira-Soto R.D."/>
            <person name="Gotting K."/>
            <person name="Book A.J."/>
            <person name="Pinto-Tomas A.A."/>
            <person name="Keefover-Ring K."/>
            <person name="Currie C.R."/>
        </authorList>
    </citation>
    <scope>NUCLEOTIDE SEQUENCE [LARGE SCALE GENOMIC DNA]</scope>
    <source>
        <strain evidence="14">Al-1710</strain>
    </source>
</reference>
<organism evidence="14 15">
    <name type="scientific">Candidatus Pantoea communis</name>
    <dbReference type="NCBI Taxonomy" id="2608354"/>
    <lineage>
        <taxon>Bacteria</taxon>
        <taxon>Pseudomonadati</taxon>
        <taxon>Pseudomonadota</taxon>
        <taxon>Gammaproteobacteria</taxon>
        <taxon>Enterobacterales</taxon>
        <taxon>Erwiniaceae</taxon>
        <taxon>Pantoea</taxon>
    </lineage>
</organism>
<keyword evidence="4 10" id="KW-1134">Transmembrane beta strand</keyword>
<dbReference type="InterPro" id="IPR010105">
    <property type="entry name" value="TonB_sidphr_rcpt"/>
</dbReference>
<protein>
    <submittedName>
        <fullName evidence="14">TonB-dependent receptor</fullName>
    </submittedName>
</protein>
<dbReference type="NCBIfam" id="NF041535">
    <property type="entry name" value="TonB_rec_PqqU"/>
    <property type="match status" value="1"/>
</dbReference>
<dbReference type="Gene3D" id="2.170.130.10">
    <property type="entry name" value="TonB-dependent receptor, plug domain"/>
    <property type="match status" value="1"/>
</dbReference>
<dbReference type="InterPro" id="IPR039426">
    <property type="entry name" value="TonB-dep_rcpt-like"/>
</dbReference>
<dbReference type="InterPro" id="IPR037066">
    <property type="entry name" value="Plug_dom_sf"/>
</dbReference>
<evidence type="ECO:0000256" key="8">
    <source>
        <dbReference type="ARBA" id="ARBA00023170"/>
    </source>
</evidence>
<dbReference type="CDD" id="cd01347">
    <property type="entry name" value="ligand_gated_channel"/>
    <property type="match status" value="1"/>
</dbReference>
<dbReference type="Proteomes" id="UP001515780">
    <property type="component" value="Unassembled WGS sequence"/>
</dbReference>
<keyword evidence="15" id="KW-1185">Reference proteome</keyword>
<comment type="subcellular location">
    <subcellularLocation>
        <location evidence="1 10">Cell outer membrane</location>
        <topology evidence="1 10">Multi-pass membrane protein</topology>
    </subcellularLocation>
</comment>
<dbReference type="Pfam" id="PF07715">
    <property type="entry name" value="Plug"/>
    <property type="match status" value="1"/>
</dbReference>
<evidence type="ECO:0000313" key="14">
    <source>
        <dbReference type="EMBL" id="NIG17243.1"/>
    </source>
</evidence>
<dbReference type="InterPro" id="IPR048212">
    <property type="entry name" value="PqqU"/>
</dbReference>
<gene>
    <name evidence="14" type="ORF">F3J37_00950</name>
</gene>
<dbReference type="SUPFAM" id="SSF56935">
    <property type="entry name" value="Porins"/>
    <property type="match status" value="1"/>
</dbReference>
<dbReference type="NCBIfam" id="TIGR01783">
    <property type="entry name" value="TonB-siderophor"/>
    <property type="match status" value="1"/>
</dbReference>
<keyword evidence="5 10" id="KW-0812">Transmembrane</keyword>
<evidence type="ECO:0000256" key="7">
    <source>
        <dbReference type="ARBA" id="ARBA00023136"/>
    </source>
</evidence>
<dbReference type="PANTHER" id="PTHR30069">
    <property type="entry name" value="TONB-DEPENDENT OUTER MEMBRANE RECEPTOR"/>
    <property type="match status" value="1"/>
</dbReference>
<dbReference type="Pfam" id="PF00593">
    <property type="entry name" value="TonB_dep_Rec_b-barrel"/>
    <property type="match status" value="1"/>
</dbReference>
<sequence length="696" mass="76530">MLPALFPLQLMAADNASNTMVVSAAPAGTGLSELDTPAAVSVVSGDDMRHAAPRVNLSENLASVPGMQIQNRQNYAQDLQISVRGFGSRSTFGLRGIRLYVDGIPATMPDGQGQTSNIDIGSIDHVEVLRGPFSALYGNSSGGVINVETQTGQQPTTLEASTWYGSYGSWRNSVKASGATGDGTHAGDVNYTVSASRFTTHGYRDHSSAEKNLGNAKLGVRIDDVSTLTLLFNSVHVDAQDPGGLTEEQWKDNPRQVASNVTLYNARKTVDQTQAGLHYQRQMSENDDLSVMMYAGERETTQYQSIPASAQINTKGHPGGVISLARHYQGIDTRWTHRDTVFTLPVTLTAGLDYETMTEKRKGYQNFTTSNGVTDYGVQGDMRRNERNLMWNLDPYLQTAWQFTDKWSLDAGVRLSTVNFDSNDYYVTSSDPDDSGNRRYHRWLPAASLKYAIDNSWNAYVSAGRGFETPTLNELSYRSTDQSGLNLNLKPATSDTVELGTKKRIGNGLITAAVFQTDTKNEIVSDSSYEGRTSYKNAGETRRRGLELGLDQEFGYDWHLKAAWTLLDARYRSNACGTESCDGNRIPGIARNMAYAGLAYAPDQGWYAGGDVRYMSDIAADDENDVKAPSYTVFGLNSGYKWLVQNWTLDLFGRVDNLFDRTYVGSVIVNESNGRYYEPAPGRNYSVGLTVSYAFQ</sequence>
<dbReference type="PROSITE" id="PS52016">
    <property type="entry name" value="TONB_DEPENDENT_REC_3"/>
    <property type="match status" value="1"/>
</dbReference>
<keyword evidence="9 10" id="KW-0998">Cell outer membrane</keyword>
<proteinExistence type="inferred from homology"/>
<evidence type="ECO:0000313" key="15">
    <source>
        <dbReference type="Proteomes" id="UP001515780"/>
    </source>
</evidence>
<keyword evidence="8 14" id="KW-0675">Receptor</keyword>
<dbReference type="InterPro" id="IPR036942">
    <property type="entry name" value="Beta-barrel_TonB_sf"/>
</dbReference>
<feature type="domain" description="TonB-dependent receptor-like beta-barrel" evidence="12">
    <location>
        <begin position="222"/>
        <end position="658"/>
    </location>
</feature>
<evidence type="ECO:0000256" key="2">
    <source>
        <dbReference type="ARBA" id="ARBA00009810"/>
    </source>
</evidence>
<dbReference type="InterPro" id="IPR000531">
    <property type="entry name" value="Beta-barrel_TonB"/>
</dbReference>
<keyword evidence="7 10" id="KW-0472">Membrane</keyword>
<evidence type="ECO:0000256" key="11">
    <source>
        <dbReference type="RuleBase" id="RU003357"/>
    </source>
</evidence>